<evidence type="ECO:0000313" key="2">
    <source>
        <dbReference type="Proteomes" id="UP000789396"/>
    </source>
</evidence>
<dbReference type="AlphaFoldDB" id="A0A9N9JVU1"/>
<sequence>KLGTKSDTTEPTDLSTGEISRCREGLGAVLRRKLSLLCGGVGIGGFGMVGMQ</sequence>
<keyword evidence="2" id="KW-1185">Reference proteome</keyword>
<gene>
    <name evidence="1" type="ORF">RFULGI_LOCUS17271</name>
</gene>
<protein>
    <submittedName>
        <fullName evidence="1">6419_t:CDS:1</fullName>
    </submittedName>
</protein>
<accession>A0A9N9JVU1</accession>
<dbReference type="Proteomes" id="UP000789396">
    <property type="component" value="Unassembled WGS sequence"/>
</dbReference>
<dbReference type="OrthoDB" id="10521504at2759"/>
<name>A0A9N9JVU1_9GLOM</name>
<comment type="caution">
    <text evidence="1">The sequence shown here is derived from an EMBL/GenBank/DDBJ whole genome shotgun (WGS) entry which is preliminary data.</text>
</comment>
<evidence type="ECO:0000313" key="1">
    <source>
        <dbReference type="EMBL" id="CAG8796449.1"/>
    </source>
</evidence>
<feature type="non-terminal residue" evidence="1">
    <location>
        <position position="52"/>
    </location>
</feature>
<reference evidence="1" key="1">
    <citation type="submission" date="2021-06" db="EMBL/GenBank/DDBJ databases">
        <authorList>
            <person name="Kallberg Y."/>
            <person name="Tangrot J."/>
            <person name="Rosling A."/>
        </authorList>
    </citation>
    <scope>NUCLEOTIDE SEQUENCE</scope>
    <source>
        <strain evidence="1">IN212</strain>
    </source>
</reference>
<proteinExistence type="predicted"/>
<dbReference type="EMBL" id="CAJVPZ010066782">
    <property type="protein sequence ID" value="CAG8796449.1"/>
    <property type="molecule type" value="Genomic_DNA"/>
</dbReference>
<feature type="non-terminal residue" evidence="1">
    <location>
        <position position="1"/>
    </location>
</feature>
<organism evidence="1 2">
    <name type="scientific">Racocetra fulgida</name>
    <dbReference type="NCBI Taxonomy" id="60492"/>
    <lineage>
        <taxon>Eukaryota</taxon>
        <taxon>Fungi</taxon>
        <taxon>Fungi incertae sedis</taxon>
        <taxon>Mucoromycota</taxon>
        <taxon>Glomeromycotina</taxon>
        <taxon>Glomeromycetes</taxon>
        <taxon>Diversisporales</taxon>
        <taxon>Gigasporaceae</taxon>
        <taxon>Racocetra</taxon>
    </lineage>
</organism>